<organism evidence="2 3">
    <name type="scientific">Cephalotrichum gorgonifer</name>
    <dbReference type="NCBI Taxonomy" id="2041049"/>
    <lineage>
        <taxon>Eukaryota</taxon>
        <taxon>Fungi</taxon>
        <taxon>Dikarya</taxon>
        <taxon>Ascomycota</taxon>
        <taxon>Pezizomycotina</taxon>
        <taxon>Sordariomycetes</taxon>
        <taxon>Hypocreomycetidae</taxon>
        <taxon>Microascales</taxon>
        <taxon>Microascaceae</taxon>
        <taxon>Cephalotrichum</taxon>
    </lineage>
</organism>
<evidence type="ECO:0000256" key="1">
    <source>
        <dbReference type="SAM" id="MobiDB-lite"/>
    </source>
</evidence>
<sequence>MAPTPTRDGQVMSGLSPSPTENGAADVVGQMGLGKDIGAPGNQPGRVMARNPPPDKRASGESNDQAKAKSGHGTKVASSRPIQKASPLPKNTPRRSARIQNQVPFDGRLIIPDWMEDYRITTLTDDYGRVYPVPFPNAYG</sequence>
<evidence type="ECO:0000313" key="3">
    <source>
        <dbReference type="Proteomes" id="UP001187682"/>
    </source>
</evidence>
<proteinExistence type="predicted"/>
<dbReference type="AlphaFoldDB" id="A0AAE8N3E1"/>
<keyword evidence="3" id="KW-1185">Reference proteome</keyword>
<feature type="compositionally biased region" description="Basic and acidic residues" evidence="1">
    <location>
        <begin position="53"/>
        <end position="67"/>
    </location>
</feature>
<accession>A0AAE8N3E1</accession>
<feature type="region of interest" description="Disordered" evidence="1">
    <location>
        <begin position="1"/>
        <end position="98"/>
    </location>
</feature>
<protein>
    <submittedName>
        <fullName evidence="2">Uncharacterized protein</fullName>
    </submittedName>
</protein>
<dbReference type="EMBL" id="ONZQ02000011">
    <property type="protein sequence ID" value="SPO04789.1"/>
    <property type="molecule type" value="Genomic_DNA"/>
</dbReference>
<gene>
    <name evidence="2" type="ORF">DNG_07474</name>
</gene>
<evidence type="ECO:0000313" key="2">
    <source>
        <dbReference type="EMBL" id="SPO04789.1"/>
    </source>
</evidence>
<name>A0AAE8N3E1_9PEZI</name>
<reference evidence="2" key="1">
    <citation type="submission" date="2018-03" db="EMBL/GenBank/DDBJ databases">
        <authorList>
            <person name="Guldener U."/>
        </authorList>
    </citation>
    <scope>NUCLEOTIDE SEQUENCE</scope>
</reference>
<dbReference type="Proteomes" id="UP001187682">
    <property type="component" value="Unassembled WGS sequence"/>
</dbReference>
<comment type="caution">
    <text evidence="2">The sequence shown here is derived from an EMBL/GenBank/DDBJ whole genome shotgun (WGS) entry which is preliminary data.</text>
</comment>